<dbReference type="OrthoDB" id="10563375at2759"/>
<reference evidence="2 3" key="1">
    <citation type="submission" date="2018-04" db="EMBL/GenBank/DDBJ databases">
        <title>WGS assembly of Panicum hallii var. hallii HAL2.</title>
        <authorList>
            <person name="Lovell J."/>
            <person name="Jenkins J."/>
            <person name="Lowry D."/>
            <person name="Mamidi S."/>
            <person name="Sreedasyam A."/>
            <person name="Weng X."/>
            <person name="Barry K."/>
            <person name="Bonette J."/>
            <person name="Campitelli B."/>
            <person name="Daum C."/>
            <person name="Gordon S."/>
            <person name="Gould B."/>
            <person name="Lipzen A."/>
            <person name="MacQueen A."/>
            <person name="Palacio-Mejia J."/>
            <person name="Plott C."/>
            <person name="Shakirov E."/>
            <person name="Shu S."/>
            <person name="Yoshinaga Y."/>
            <person name="Zane M."/>
            <person name="Rokhsar D."/>
            <person name="Grimwood J."/>
            <person name="Schmutz J."/>
            <person name="Juenger T."/>
        </authorList>
    </citation>
    <scope>NUCLEOTIDE SEQUENCE [LARGE SCALE GENOMIC DNA]</scope>
    <source>
        <strain evidence="3">cv. HAL2</strain>
    </source>
</reference>
<protein>
    <submittedName>
        <fullName evidence="2">Uncharacterized protein</fullName>
    </submittedName>
</protein>
<dbReference type="Gramene" id="PUZ77875">
    <property type="protein sequence ID" value="PUZ77875"/>
    <property type="gene ID" value="GQ55_1G407900"/>
</dbReference>
<gene>
    <name evidence="2" type="ORF">GQ55_1G407900</name>
</gene>
<proteinExistence type="predicted"/>
<dbReference type="Proteomes" id="UP000244336">
    <property type="component" value="Chromosome 1"/>
</dbReference>
<feature type="region of interest" description="Disordered" evidence="1">
    <location>
        <begin position="1"/>
        <end position="218"/>
    </location>
</feature>
<accession>A0A2T7FCR4</accession>
<dbReference type="AlphaFoldDB" id="A0A2T7FCR4"/>
<evidence type="ECO:0000256" key="1">
    <source>
        <dbReference type="SAM" id="MobiDB-lite"/>
    </source>
</evidence>
<keyword evidence="3" id="KW-1185">Reference proteome</keyword>
<feature type="compositionally biased region" description="Polar residues" evidence="1">
    <location>
        <begin position="1"/>
        <end position="17"/>
    </location>
</feature>
<evidence type="ECO:0000313" key="2">
    <source>
        <dbReference type="EMBL" id="PUZ77875.1"/>
    </source>
</evidence>
<sequence length="218" mass="22443">MFSTNSSHPSHEPSTAGSKLAENTPYGTPRRTPNSRNATQIGGCRSSPVTSAAARSAASPAADAASASAGTLRTTRHSTSSDSRNASSPSRSRRRAHSSHSSSLTDASTTSRDPSRNDASEYPSSAGTPAKESAATAGSFHSTLRSGSPPGRSASMSARRRSSSSAPPKTSDSSTTPASTRRRELLLAAPQGLPCSWRSPSPSSVAFEPPGLEAERQM</sequence>
<organism evidence="2 3">
    <name type="scientific">Panicum hallii var. hallii</name>
    <dbReference type="NCBI Taxonomy" id="1504633"/>
    <lineage>
        <taxon>Eukaryota</taxon>
        <taxon>Viridiplantae</taxon>
        <taxon>Streptophyta</taxon>
        <taxon>Embryophyta</taxon>
        <taxon>Tracheophyta</taxon>
        <taxon>Spermatophyta</taxon>
        <taxon>Magnoliopsida</taxon>
        <taxon>Liliopsida</taxon>
        <taxon>Poales</taxon>
        <taxon>Poaceae</taxon>
        <taxon>PACMAD clade</taxon>
        <taxon>Panicoideae</taxon>
        <taxon>Panicodae</taxon>
        <taxon>Paniceae</taxon>
        <taxon>Panicinae</taxon>
        <taxon>Panicum</taxon>
        <taxon>Panicum sect. Panicum</taxon>
    </lineage>
</organism>
<feature type="compositionally biased region" description="Low complexity" evidence="1">
    <location>
        <begin position="46"/>
        <end position="90"/>
    </location>
</feature>
<dbReference type="EMBL" id="CM009749">
    <property type="protein sequence ID" value="PUZ77875.1"/>
    <property type="molecule type" value="Genomic_DNA"/>
</dbReference>
<feature type="compositionally biased region" description="Low complexity" evidence="1">
    <location>
        <begin position="145"/>
        <end position="179"/>
    </location>
</feature>
<name>A0A2T7FCR4_9POAL</name>
<evidence type="ECO:0000313" key="3">
    <source>
        <dbReference type="Proteomes" id="UP000244336"/>
    </source>
</evidence>
<feature type="compositionally biased region" description="Polar residues" evidence="1">
    <location>
        <begin position="31"/>
        <end position="40"/>
    </location>
</feature>
<feature type="compositionally biased region" description="Low complexity" evidence="1">
    <location>
        <begin position="99"/>
        <end position="112"/>
    </location>
</feature>